<evidence type="ECO:0000256" key="3">
    <source>
        <dbReference type="ARBA" id="ARBA00022679"/>
    </source>
</evidence>
<comment type="pathway">
    <text evidence="11">Carbohydrate metabolism; galactose metabolism.</text>
</comment>
<accession>A0ABW4NN63</accession>
<dbReference type="PROSITE" id="PS00106">
    <property type="entry name" value="GALACTOKINASE"/>
    <property type="match status" value="1"/>
</dbReference>
<dbReference type="InterPro" id="IPR006204">
    <property type="entry name" value="GHMP_kinase_N_dom"/>
</dbReference>
<evidence type="ECO:0000256" key="1">
    <source>
        <dbReference type="ARBA" id="ARBA00006566"/>
    </source>
</evidence>
<evidence type="ECO:0000256" key="12">
    <source>
        <dbReference type="NCBIfam" id="TIGR00131"/>
    </source>
</evidence>
<dbReference type="InterPro" id="IPR022963">
    <property type="entry name" value="Galactokinase_bac"/>
</dbReference>
<dbReference type="Gene3D" id="3.30.230.10">
    <property type="match status" value="1"/>
</dbReference>
<comment type="function">
    <text evidence="11">Catalyzes the transfer of the gamma-phosphate of ATP to D-galactose to form alpha-D-galactose-1-phosphate (Gal-1-P).</text>
</comment>
<feature type="binding site" evidence="11">
    <location>
        <begin position="33"/>
        <end position="36"/>
    </location>
    <ligand>
        <name>substrate</name>
    </ligand>
</feature>
<dbReference type="NCBIfam" id="TIGR00131">
    <property type="entry name" value="gal_kin"/>
    <property type="match status" value="1"/>
</dbReference>
<dbReference type="NCBIfam" id="NF003705">
    <property type="entry name" value="PRK05322.1"/>
    <property type="match status" value="1"/>
</dbReference>
<evidence type="ECO:0000259" key="15">
    <source>
        <dbReference type="Pfam" id="PF10509"/>
    </source>
</evidence>
<keyword evidence="10 11" id="KW-0119">Carbohydrate metabolism</keyword>
<comment type="subcellular location">
    <subcellularLocation>
        <location evidence="11">Cytoplasm</location>
    </subcellularLocation>
</comment>
<dbReference type="InterPro" id="IPR006203">
    <property type="entry name" value="GHMP_knse_ATP-bd_CS"/>
</dbReference>
<dbReference type="InterPro" id="IPR020568">
    <property type="entry name" value="Ribosomal_Su5_D2-typ_SF"/>
</dbReference>
<keyword evidence="5 11" id="KW-0547">Nucleotide-binding</keyword>
<sequence>MELTELKQKFQDFFGDKEMKAFFAPGRINLIGEHTDYNGGNVFPCAITLGTFGLAAKREDTTINLYSENFPELGIISFDVTDLEYRKEDKWTNYPKGVIKYLKEAGYEIDTGMDVVIYGNIPNGAGLSSSASLEMLTGVMLEELFNLNVTRLDLIKIGKKVENKFIGVSSGIMDQFAVGMGEKDKAILLDCNTLEYEMVPVELGDNKIVIMNTKKRRELAESGYNTRHSECEQALEELQKFVSIPSLGALDEATFETYQDQLSNQMIKKRARHAVSENQRTLKAAQALKAGNLKEFGLLMNASHISLRDDYEVTGIELDTLVQAAWDQPGVIGARMTGAGFGGCAIALVADDQIETFIEKVGKVYEAEIGYPAEFYIASISDGAKMLEEA</sequence>
<feature type="domain" description="GHMP kinase N-terminal" evidence="13">
    <location>
        <begin position="93"/>
        <end position="181"/>
    </location>
</feature>
<feature type="site" description="Transition state stabilizer" evidence="11">
    <location>
        <position position="27"/>
    </location>
</feature>
<dbReference type="HAMAP" id="MF_00246">
    <property type="entry name" value="Galactokinase"/>
    <property type="match status" value="1"/>
</dbReference>
<dbReference type="InterPro" id="IPR014721">
    <property type="entry name" value="Ribsml_uS5_D2-typ_fold_subgr"/>
</dbReference>
<keyword evidence="3 11" id="KW-0808">Transferase</keyword>
<dbReference type="InterPro" id="IPR036554">
    <property type="entry name" value="GHMP_kinase_C_sf"/>
</dbReference>
<dbReference type="PROSITE" id="PS00627">
    <property type="entry name" value="GHMP_KINASES_ATP"/>
    <property type="match status" value="1"/>
</dbReference>
<dbReference type="PANTHER" id="PTHR10457:SF7">
    <property type="entry name" value="GALACTOKINASE-RELATED"/>
    <property type="match status" value="1"/>
</dbReference>
<evidence type="ECO:0000256" key="2">
    <source>
        <dbReference type="ARBA" id="ARBA00022490"/>
    </source>
</evidence>
<dbReference type="PRINTS" id="PR00473">
    <property type="entry name" value="GALCTOKINASE"/>
</dbReference>
<dbReference type="InterPro" id="IPR019539">
    <property type="entry name" value="GalKase_N"/>
</dbReference>
<proteinExistence type="inferred from homology"/>
<protein>
    <recommendedName>
        <fullName evidence="11 12">Galactokinase</fullName>
        <ecNumber evidence="11 12">2.7.1.6</ecNumber>
    </recommendedName>
    <alternativeName>
        <fullName evidence="11">Galactose kinase</fullName>
    </alternativeName>
</protein>
<feature type="binding site" evidence="11">
    <location>
        <begin position="124"/>
        <end position="130"/>
    </location>
    <ligand>
        <name>ATP</name>
        <dbReference type="ChEBI" id="CHEBI:30616"/>
    </ligand>
</feature>
<evidence type="ECO:0000256" key="11">
    <source>
        <dbReference type="HAMAP-Rule" id="MF_00246"/>
    </source>
</evidence>
<feature type="domain" description="Galactokinase N-terminal" evidence="15">
    <location>
        <begin position="8"/>
        <end position="56"/>
    </location>
</feature>
<keyword evidence="9 11" id="KW-0299">Galactose metabolism</keyword>
<dbReference type="InterPro" id="IPR019741">
    <property type="entry name" value="Galactokinase_CS"/>
</dbReference>
<evidence type="ECO:0000256" key="7">
    <source>
        <dbReference type="ARBA" id="ARBA00022840"/>
    </source>
</evidence>
<dbReference type="Pfam" id="PF00288">
    <property type="entry name" value="GHMP_kinases_N"/>
    <property type="match status" value="1"/>
</dbReference>
<evidence type="ECO:0000313" key="17">
    <source>
        <dbReference type="Proteomes" id="UP001597285"/>
    </source>
</evidence>
<dbReference type="PANTHER" id="PTHR10457">
    <property type="entry name" value="MEVALONATE KINASE/GALACTOKINASE"/>
    <property type="match status" value="1"/>
</dbReference>
<dbReference type="InterPro" id="IPR006206">
    <property type="entry name" value="Mevalonate/galactokinase"/>
</dbReference>
<dbReference type="PIRSF" id="PIRSF000530">
    <property type="entry name" value="Galactokinase"/>
    <property type="match status" value="1"/>
</dbReference>
<evidence type="ECO:0000256" key="6">
    <source>
        <dbReference type="ARBA" id="ARBA00022777"/>
    </source>
</evidence>
<dbReference type="SUPFAM" id="SSF55060">
    <property type="entry name" value="GHMP Kinase, C-terminal domain"/>
    <property type="match status" value="1"/>
</dbReference>
<comment type="similarity">
    <text evidence="1 11">Belongs to the GHMP kinase family. GalK subfamily.</text>
</comment>
<dbReference type="Gene3D" id="3.30.70.890">
    <property type="entry name" value="GHMP kinase, C-terminal domain"/>
    <property type="match status" value="1"/>
</dbReference>
<dbReference type="EC" id="2.7.1.6" evidence="11 12"/>
<comment type="caution">
    <text evidence="16">The sequence shown here is derived from an EMBL/GenBank/DDBJ whole genome shotgun (WGS) entry which is preliminary data.</text>
</comment>
<evidence type="ECO:0000256" key="8">
    <source>
        <dbReference type="ARBA" id="ARBA00022842"/>
    </source>
</evidence>
<evidence type="ECO:0000259" key="13">
    <source>
        <dbReference type="Pfam" id="PF00288"/>
    </source>
</evidence>
<keyword evidence="7 11" id="KW-0067">ATP-binding</keyword>
<keyword evidence="6 11" id="KW-0418">Kinase</keyword>
<dbReference type="RefSeq" id="WP_058919860.1">
    <property type="nucleotide sequence ID" value="NZ_JBHSQC010000015.1"/>
</dbReference>
<keyword evidence="4 11" id="KW-0479">Metal-binding</keyword>
<dbReference type="PRINTS" id="PR00959">
    <property type="entry name" value="MEVGALKINASE"/>
</dbReference>
<feature type="binding site" evidence="11">
    <location>
        <position position="224"/>
    </location>
    <ligand>
        <name>substrate</name>
    </ligand>
</feature>
<dbReference type="Pfam" id="PF10509">
    <property type="entry name" value="GalKase_gal_bdg"/>
    <property type="match status" value="1"/>
</dbReference>
<keyword evidence="2 11" id="KW-0963">Cytoplasm</keyword>
<dbReference type="SUPFAM" id="SSF54211">
    <property type="entry name" value="Ribosomal protein S5 domain 2-like"/>
    <property type="match status" value="1"/>
</dbReference>
<dbReference type="Proteomes" id="UP001597285">
    <property type="component" value="Unassembled WGS sequence"/>
</dbReference>
<gene>
    <name evidence="11" type="primary">galK</name>
    <name evidence="16" type="ORF">ACFSBK_08225</name>
</gene>
<dbReference type="InterPro" id="IPR000705">
    <property type="entry name" value="Galactokinase"/>
</dbReference>
<feature type="domain" description="GHMP kinase C-terminal" evidence="14">
    <location>
        <begin position="285"/>
        <end position="366"/>
    </location>
</feature>
<dbReference type="EMBL" id="JBHUFF010000014">
    <property type="protein sequence ID" value="MFD1799832.1"/>
    <property type="molecule type" value="Genomic_DNA"/>
</dbReference>
<feature type="binding site" evidence="11">
    <location>
        <position position="130"/>
    </location>
    <ligand>
        <name>Mg(2+)</name>
        <dbReference type="ChEBI" id="CHEBI:18420"/>
    </ligand>
</feature>
<evidence type="ECO:0000256" key="10">
    <source>
        <dbReference type="ARBA" id="ARBA00023277"/>
    </source>
</evidence>
<dbReference type="Pfam" id="PF08544">
    <property type="entry name" value="GHMP_kinases_C"/>
    <property type="match status" value="1"/>
</dbReference>
<feature type="active site" description="Proton acceptor" evidence="11">
    <location>
        <position position="174"/>
    </location>
</feature>
<keyword evidence="17" id="KW-1185">Reference proteome</keyword>
<organism evidence="16 17">
    <name type="scientific">Carnobacterium antarcticum</name>
    <dbReference type="NCBI Taxonomy" id="2126436"/>
    <lineage>
        <taxon>Bacteria</taxon>
        <taxon>Bacillati</taxon>
        <taxon>Bacillota</taxon>
        <taxon>Bacilli</taxon>
        <taxon>Lactobacillales</taxon>
        <taxon>Carnobacteriaceae</taxon>
        <taxon>Carnobacterium</taxon>
    </lineage>
</organism>
<reference evidence="17" key="1">
    <citation type="journal article" date="2019" name="Int. J. Syst. Evol. Microbiol.">
        <title>The Global Catalogue of Microorganisms (GCM) 10K type strain sequencing project: providing services to taxonomists for standard genome sequencing and annotation.</title>
        <authorList>
            <consortium name="The Broad Institute Genomics Platform"/>
            <consortium name="The Broad Institute Genome Sequencing Center for Infectious Disease"/>
            <person name="Wu L."/>
            <person name="Ma J."/>
        </authorList>
    </citation>
    <scope>NUCLEOTIDE SEQUENCE [LARGE SCALE GENOMIC DNA]</scope>
    <source>
        <strain evidence="17">KCTC 42143</strain>
    </source>
</reference>
<evidence type="ECO:0000256" key="9">
    <source>
        <dbReference type="ARBA" id="ARBA00023144"/>
    </source>
</evidence>
<keyword evidence="8 11" id="KW-0460">Magnesium</keyword>
<feature type="binding site" evidence="11">
    <location>
        <position position="162"/>
    </location>
    <ligand>
        <name>Mg(2+)</name>
        <dbReference type="ChEBI" id="CHEBI:18420"/>
    </ligand>
</feature>
<comment type="catalytic activity">
    <reaction evidence="11">
        <text>alpha-D-galactose + ATP = alpha-D-galactose 1-phosphate + ADP + H(+)</text>
        <dbReference type="Rhea" id="RHEA:13553"/>
        <dbReference type="ChEBI" id="CHEBI:15378"/>
        <dbReference type="ChEBI" id="CHEBI:28061"/>
        <dbReference type="ChEBI" id="CHEBI:30616"/>
        <dbReference type="ChEBI" id="CHEBI:58336"/>
        <dbReference type="ChEBI" id="CHEBI:456216"/>
        <dbReference type="EC" id="2.7.1.6"/>
    </reaction>
</comment>
<name>A0ABW4NN63_9LACT</name>
<evidence type="ECO:0000259" key="14">
    <source>
        <dbReference type="Pfam" id="PF08544"/>
    </source>
</evidence>
<evidence type="ECO:0000313" key="16">
    <source>
        <dbReference type="EMBL" id="MFD1799832.1"/>
    </source>
</evidence>
<dbReference type="InterPro" id="IPR013750">
    <property type="entry name" value="GHMP_kinase_C_dom"/>
</dbReference>
<feature type="binding site" evidence="11">
    <location>
        <position position="67"/>
    </location>
    <ligand>
        <name>ATP</name>
        <dbReference type="ChEBI" id="CHEBI:30616"/>
    </ligand>
</feature>
<dbReference type="GO" id="GO:0004335">
    <property type="term" value="F:galactokinase activity"/>
    <property type="evidence" value="ECO:0007669"/>
    <property type="project" value="UniProtKB-EC"/>
</dbReference>
<evidence type="ECO:0000256" key="5">
    <source>
        <dbReference type="ARBA" id="ARBA00022741"/>
    </source>
</evidence>
<evidence type="ECO:0000256" key="4">
    <source>
        <dbReference type="ARBA" id="ARBA00022723"/>
    </source>
</evidence>